<evidence type="ECO:0000313" key="15">
    <source>
        <dbReference type="EMBL" id="KAK2985680.1"/>
    </source>
</evidence>
<dbReference type="InterPro" id="IPR022675">
    <property type="entry name" value="G6P_DH_C"/>
</dbReference>
<evidence type="ECO:0000256" key="11">
    <source>
        <dbReference type="ARBA" id="ARBA00048749"/>
    </source>
</evidence>
<dbReference type="PANTHER" id="PTHR23429">
    <property type="entry name" value="GLUCOSE-6-PHOSPHATE 1-DEHYDROGENASE G6PD"/>
    <property type="match status" value="1"/>
</dbReference>
<dbReference type="Pfam" id="PF02781">
    <property type="entry name" value="G6PD_C"/>
    <property type="match status" value="1"/>
</dbReference>
<keyword evidence="8 13" id="KW-0560">Oxidoreductase</keyword>
<dbReference type="InterPro" id="IPR022674">
    <property type="entry name" value="G6P_DH_NAD-bd"/>
</dbReference>
<sequence>MATKPLNNIWIRRQQCPCGDWKCYIKYEGDDQVTAGSELVKSETTSSSSSSSEVVFTPYVGQIFKSDDEAFEYYSNFARKNGFSIRKARSTESQNLGIYRRDFVCYRSGFNQPRKKANVEHPRDRKSVRCGCDAKLYLTKEIVDGVMQWYVSQFSNVHNHELLEDDQVRLLPAYRKIQEPDQERILLLSKAGFPVNRIVKVLELEKGVQPGQLPFIEKDVRNFVRTCKKTVQENDALLTEKRETDMLELVEACKATAHKDEGFVYSFTTDETGKVENIAWTYGHSVLAFSVFGDVVTFDTTYRSITYNMLLGVWFGIDNHGKAVFLGCVLLQDETSQSFSWALQVFVQFMRGGRPETVVTDIDSGLRDAIAIELPNTKHVICLWRVLSKLPSWFSLPLGLQYTDFKSEFEMLCRLEDIEDFEHQWNHLVARFGLGPDKHIALLFSYRASWPFSYIRGYFLACTLTAEYSKSVETFLKSILSPQSSLQFFFEQVGMAANPGIQERERPLYMPIKTCLPLEEHARNRFTPYAFYALQHQIVLAMQYAITEMANGSYLVRHHKKLEGEYLVIWMPEEEQVHCSCKEYEHSGILCRHSLRVLVAKNYFQIPEKYFPHRWRLESNIVPLDYPIVQDINDECSQAFHSLSATLLSESLMSKERYNFVHRELTQLLDQVRNMPDVNEVGYMISAEFTRRDWIAKSRIQWNQKLWVRINEVIQRKKVCNMYRTMEGLDCTCEAGCRCTLMNLGMEIEQVITVLLLVMATQYSHCSSSSTAFPPSSFKNERYMFRKSISVPTRAYFAKWVSHDHSGKHFELKSSNGHPLNAVSFEDAEKPLDKELPLSELGEPDSNLSITIVGASGDLAKKKIFPALFALFYEDCLPENFTVFGYARSKMTDEELRNMISRTLTCRIDKSENCGDKMDQFLTRCFYHSGQYNSEEHFLELDGKLKEKEAGRLSNRLFYLSIPPNIFVDVVRCASLKASSTTGWTRVIVEKPFGRDFESSGQLTRCLKQYLTEDQIFRIDHYLGKELVENLSVLRFSNLVFEPLWSRNYIRNVQLIFAEDFGTEGRGGYFDNYGIIRDIMQNHLLQILTLFAMETPVSLDAEDIRNEKVKVLKSMRPLLLEDVVVGQYKGHNRGGKLYPGYTDDPTVPKNSVTPTFAAAALFINNARWDGVPFLMKAGKALHTKRAEIRVQFRHVPGNLYKRNFGTDLDKATNELVLRVQPDEAVYLKINNKVPGLGMRLDRSDLNLLYSARYPKEIPDAYERLLLDAIEGERRLFIRSDELDAAWTLFTPLLKELEEKRIAPELYPYGSRGPVGAHYLAAKHNVRWGDLSGEDS</sequence>
<evidence type="ECO:0000256" key="13">
    <source>
        <dbReference type="RuleBase" id="RU362120"/>
    </source>
</evidence>
<dbReference type="InterPro" id="IPR004330">
    <property type="entry name" value="FAR1_DNA_bnd_dom"/>
</dbReference>
<evidence type="ECO:0000259" key="14">
    <source>
        <dbReference type="PROSITE" id="PS50966"/>
    </source>
</evidence>
<dbReference type="NCBIfam" id="TIGR00871">
    <property type="entry name" value="zwf"/>
    <property type="match status" value="1"/>
</dbReference>
<evidence type="ECO:0000256" key="9">
    <source>
        <dbReference type="ARBA" id="ARBA00023277"/>
    </source>
</evidence>
<dbReference type="Pfam" id="PF10551">
    <property type="entry name" value="MULE"/>
    <property type="match status" value="1"/>
</dbReference>
<keyword evidence="6" id="KW-0862">Zinc</keyword>
<dbReference type="GO" id="GO:0050661">
    <property type="term" value="F:NADP binding"/>
    <property type="evidence" value="ECO:0007669"/>
    <property type="project" value="InterPro"/>
</dbReference>
<dbReference type="PROSITE" id="PS50966">
    <property type="entry name" value="ZF_SWIM"/>
    <property type="match status" value="1"/>
</dbReference>
<evidence type="ECO:0000256" key="8">
    <source>
        <dbReference type="ARBA" id="ARBA00023002"/>
    </source>
</evidence>
<dbReference type="Pfam" id="PF26175">
    <property type="entry name" value="HTH_FAR1"/>
    <property type="match status" value="1"/>
</dbReference>
<dbReference type="InterPro" id="IPR036291">
    <property type="entry name" value="NAD(P)-bd_dom_sf"/>
</dbReference>
<dbReference type="GO" id="GO:0008270">
    <property type="term" value="F:zinc ion binding"/>
    <property type="evidence" value="ECO:0007669"/>
    <property type="project" value="UniProtKB-KW"/>
</dbReference>
<evidence type="ECO:0000256" key="6">
    <source>
        <dbReference type="ARBA" id="ARBA00022833"/>
    </source>
</evidence>
<dbReference type="GO" id="GO:0009570">
    <property type="term" value="C:chloroplast stroma"/>
    <property type="evidence" value="ECO:0007669"/>
    <property type="project" value="TreeGrafter"/>
</dbReference>
<feature type="domain" description="SWIM-type" evidence="14">
    <location>
        <begin position="566"/>
        <end position="602"/>
    </location>
</feature>
<comment type="caution">
    <text evidence="15">The sequence shown here is derived from an EMBL/GenBank/DDBJ whole genome shotgun (WGS) entry which is preliminary data.</text>
</comment>
<dbReference type="InterPro" id="IPR019796">
    <property type="entry name" value="G6P_DH_AS"/>
</dbReference>
<dbReference type="Gene3D" id="3.40.50.720">
    <property type="entry name" value="NAD(P)-binding Rossmann-like Domain"/>
    <property type="match status" value="1"/>
</dbReference>
<comment type="similarity">
    <text evidence="2 13">Belongs to the glucose-6-phosphate dehydrogenase family.</text>
</comment>
<evidence type="ECO:0000256" key="10">
    <source>
        <dbReference type="ARBA" id="ARBA00046096"/>
    </source>
</evidence>
<dbReference type="PRINTS" id="PR00079">
    <property type="entry name" value="G6PDHDRGNASE"/>
</dbReference>
<dbReference type="Pfam" id="PF03101">
    <property type="entry name" value="FAR1"/>
    <property type="match status" value="1"/>
</dbReference>
<comment type="catalytic activity">
    <reaction evidence="11 13">
        <text>D-glucose 6-phosphate + NADP(+) = 6-phospho-D-glucono-1,5-lactone + NADPH + H(+)</text>
        <dbReference type="Rhea" id="RHEA:15841"/>
        <dbReference type="ChEBI" id="CHEBI:15378"/>
        <dbReference type="ChEBI" id="CHEBI:57783"/>
        <dbReference type="ChEBI" id="CHEBI:57955"/>
        <dbReference type="ChEBI" id="CHEBI:58349"/>
        <dbReference type="ChEBI" id="CHEBI:61548"/>
        <dbReference type="EC" id="1.1.1.49"/>
    </reaction>
</comment>
<comment type="pathway">
    <text evidence="1 13">Carbohydrate degradation; pentose phosphate pathway; D-ribulose 5-phosphate from D-glucose 6-phosphate (oxidative stage): step 1/3.</text>
</comment>
<comment type="function">
    <text evidence="10">Catalyzes the rate-limiting step of the oxidative pentose-phosphate pathway, which represents a route for the dissimilation of carbohydrates besides glycolysis. The main function of this enzyme is to provide reducing power (NADPH) and pentose phosphates for fatty acid and nucleic acid synthesis which are involved in membrane synthesis and cell division.</text>
</comment>
<keyword evidence="4" id="KW-0479">Metal-binding</keyword>
<evidence type="ECO:0000256" key="3">
    <source>
        <dbReference type="ARBA" id="ARBA00022526"/>
    </source>
</evidence>
<dbReference type="EC" id="1.1.1.49" evidence="13"/>
<dbReference type="InterPro" id="IPR058778">
    <property type="entry name" value="HTH_FAR1-11-like"/>
</dbReference>
<dbReference type="InterPro" id="IPR018289">
    <property type="entry name" value="MULE_transposase_dom"/>
</dbReference>
<dbReference type="InterPro" id="IPR001282">
    <property type="entry name" value="G6P_DH"/>
</dbReference>
<dbReference type="SUPFAM" id="SSF55347">
    <property type="entry name" value="Glyceraldehyde-3-phosphate dehydrogenase-like, C-terminal domain"/>
    <property type="match status" value="1"/>
</dbReference>
<evidence type="ECO:0000256" key="7">
    <source>
        <dbReference type="ARBA" id="ARBA00022857"/>
    </source>
</evidence>
<gene>
    <name evidence="15" type="ORF">RJ640_011908</name>
</gene>
<evidence type="ECO:0000256" key="1">
    <source>
        <dbReference type="ARBA" id="ARBA00004937"/>
    </source>
</evidence>
<keyword evidence="5 12" id="KW-0863">Zinc-finger</keyword>
<dbReference type="PROSITE" id="PS00069">
    <property type="entry name" value="G6P_DEHYDROGENASE"/>
    <property type="match status" value="1"/>
</dbReference>
<dbReference type="Pfam" id="PF00479">
    <property type="entry name" value="G6PD_N"/>
    <property type="match status" value="1"/>
</dbReference>
<keyword evidence="16" id="KW-1185">Reference proteome</keyword>
<organism evidence="15 16">
    <name type="scientific">Escallonia rubra</name>
    <dbReference type="NCBI Taxonomy" id="112253"/>
    <lineage>
        <taxon>Eukaryota</taxon>
        <taxon>Viridiplantae</taxon>
        <taxon>Streptophyta</taxon>
        <taxon>Embryophyta</taxon>
        <taxon>Tracheophyta</taxon>
        <taxon>Spermatophyta</taxon>
        <taxon>Magnoliopsida</taxon>
        <taxon>eudicotyledons</taxon>
        <taxon>Gunneridae</taxon>
        <taxon>Pentapetalae</taxon>
        <taxon>asterids</taxon>
        <taxon>campanulids</taxon>
        <taxon>Escalloniales</taxon>
        <taxon>Escalloniaceae</taxon>
        <taxon>Escallonia</taxon>
    </lineage>
</organism>
<proteinExistence type="inferred from homology"/>
<keyword evidence="3 13" id="KW-0313">Glucose metabolism</keyword>
<dbReference type="EMBL" id="JAVXUO010001132">
    <property type="protein sequence ID" value="KAK2985680.1"/>
    <property type="molecule type" value="Genomic_DNA"/>
</dbReference>
<dbReference type="SUPFAM" id="SSF51735">
    <property type="entry name" value="NAD(P)-binding Rossmann-fold domains"/>
    <property type="match status" value="1"/>
</dbReference>
<dbReference type="Proteomes" id="UP001187471">
    <property type="component" value="Unassembled WGS sequence"/>
</dbReference>
<dbReference type="InterPro" id="IPR006564">
    <property type="entry name" value="Znf_PMZ"/>
</dbReference>
<dbReference type="GO" id="GO:0009051">
    <property type="term" value="P:pentose-phosphate shunt, oxidative branch"/>
    <property type="evidence" value="ECO:0007669"/>
    <property type="project" value="TreeGrafter"/>
</dbReference>
<evidence type="ECO:0000256" key="5">
    <source>
        <dbReference type="ARBA" id="ARBA00022771"/>
    </source>
</evidence>
<keyword evidence="7 13" id="KW-0521">NADP</keyword>
<dbReference type="SMART" id="SM00575">
    <property type="entry name" value="ZnF_PMZ"/>
    <property type="match status" value="1"/>
</dbReference>
<keyword evidence="9 13" id="KW-0119">Carbohydrate metabolism</keyword>
<dbReference type="GO" id="GO:0004345">
    <property type="term" value="F:glucose-6-phosphate dehydrogenase activity"/>
    <property type="evidence" value="ECO:0007669"/>
    <property type="project" value="UniProtKB-EC"/>
</dbReference>
<dbReference type="FunFam" id="3.40.50.720:FF:000222">
    <property type="entry name" value="Glucose-6-phosphate 1-dehydrogenase"/>
    <property type="match status" value="1"/>
</dbReference>
<evidence type="ECO:0000256" key="12">
    <source>
        <dbReference type="PROSITE-ProRule" id="PRU00325"/>
    </source>
</evidence>
<protein>
    <recommendedName>
        <fullName evidence="13">Glucose-6-phosphate 1-dehydrogenase</fullName>
        <ecNumber evidence="13">1.1.1.49</ecNumber>
    </recommendedName>
</protein>
<evidence type="ECO:0000313" key="16">
    <source>
        <dbReference type="Proteomes" id="UP001187471"/>
    </source>
</evidence>
<dbReference type="HAMAP" id="MF_00966">
    <property type="entry name" value="G6PD"/>
    <property type="match status" value="1"/>
</dbReference>
<accession>A0AA88UI35</accession>
<dbReference type="PANTHER" id="PTHR23429:SF13">
    <property type="entry name" value="GLUCOSE-6-PHOSPHATE 1-DEHYDROGENASE 1, CHLOROPLASTIC"/>
    <property type="match status" value="1"/>
</dbReference>
<evidence type="ECO:0000256" key="2">
    <source>
        <dbReference type="ARBA" id="ARBA00009975"/>
    </source>
</evidence>
<dbReference type="FunFam" id="3.30.360.10:FF:000018">
    <property type="entry name" value="Glucose-6-phosphate 1-dehydrogenase"/>
    <property type="match status" value="1"/>
</dbReference>
<evidence type="ECO:0000256" key="4">
    <source>
        <dbReference type="ARBA" id="ARBA00022723"/>
    </source>
</evidence>
<name>A0AA88UI35_9ASTE</name>
<dbReference type="InterPro" id="IPR007527">
    <property type="entry name" value="Znf_SWIM"/>
</dbReference>
<reference evidence="15" key="1">
    <citation type="submission" date="2022-12" db="EMBL/GenBank/DDBJ databases">
        <title>Draft genome assemblies for two species of Escallonia (Escalloniales).</title>
        <authorList>
            <person name="Chanderbali A."/>
            <person name="Dervinis C."/>
            <person name="Anghel I."/>
            <person name="Soltis D."/>
            <person name="Soltis P."/>
            <person name="Zapata F."/>
        </authorList>
    </citation>
    <scope>NUCLEOTIDE SEQUENCE</scope>
    <source>
        <strain evidence="15">UCBG92.1500</strain>
        <tissue evidence="15">Leaf</tissue>
    </source>
</reference>
<dbReference type="GO" id="GO:0006006">
    <property type="term" value="P:glucose metabolic process"/>
    <property type="evidence" value="ECO:0007669"/>
    <property type="project" value="UniProtKB-KW"/>
</dbReference>
<dbReference type="Pfam" id="PF04434">
    <property type="entry name" value="SWIM"/>
    <property type="match status" value="1"/>
</dbReference>
<dbReference type="Gene3D" id="3.30.360.10">
    <property type="entry name" value="Dihydrodipicolinate Reductase, domain 2"/>
    <property type="match status" value="1"/>
</dbReference>